<name>U3B6V9_AQUA1</name>
<evidence type="ECO:0008006" key="3">
    <source>
        <dbReference type="Google" id="ProtNLM"/>
    </source>
</evidence>
<comment type="caution">
    <text evidence="1">The sequence shown here is derived from an EMBL/GenBank/DDBJ whole genome shotgun (WGS) entry which is preliminary data.</text>
</comment>
<evidence type="ECO:0000313" key="2">
    <source>
        <dbReference type="Proteomes" id="UP000016560"/>
    </source>
</evidence>
<dbReference type="AlphaFoldDB" id="U3B6V9"/>
<reference evidence="1" key="1">
    <citation type="submission" date="2024-09" db="EMBL/GenBank/DDBJ databases">
        <title>Whole genome shotgun sequence of Pseudomonas alcaligenes NBRC 14159.</title>
        <authorList>
            <person name="Yoshida I."/>
            <person name="Hosoyama A."/>
            <person name="Tsuchikane K."/>
            <person name="Noguchi M."/>
            <person name="Hirakata S."/>
            <person name="Ando Y."/>
            <person name="Ohji S."/>
            <person name="Yamazoe A."/>
            <person name="Yamazaki S."/>
            <person name="Fujita N."/>
        </authorList>
    </citation>
    <scope>NUCLEOTIDE SEQUENCE</scope>
    <source>
        <strain evidence="1">NBRC 14159</strain>
    </source>
</reference>
<dbReference type="Proteomes" id="UP000016560">
    <property type="component" value="Unassembled WGS sequence"/>
</dbReference>
<dbReference type="RefSeq" id="WP_021700720.1">
    <property type="nucleotide sequence ID" value="NZ_BATI01000014.1"/>
</dbReference>
<sequence length="91" mass="10457">MDQSTDQRTTLLADSPESALILNPATDPQSIDDIMLCALQRNAAVIDVLAQDILDRDQFALPISTIRNLLWLLQGQFDQMKMIMREYRKHR</sequence>
<organism evidence="1 2">
    <name type="scientific">Aquipseudomonas alcaligenes (strain ATCC 14909 / DSM 50342 / CCUG 1425 / JCM 20561 / NBRC 14159 / NCIMB 9945 / NCTC 10367 / 1577)</name>
    <name type="common">Pseudomonas alcaligenes</name>
    <dbReference type="NCBI Taxonomy" id="1215092"/>
    <lineage>
        <taxon>Bacteria</taxon>
        <taxon>Pseudomonadati</taxon>
        <taxon>Pseudomonadota</taxon>
        <taxon>Gammaproteobacteria</taxon>
        <taxon>Pseudomonadales</taxon>
        <taxon>Pseudomonadaceae</taxon>
        <taxon>Aquipseudomonas</taxon>
    </lineage>
</organism>
<keyword evidence="2" id="KW-1185">Reference proteome</keyword>
<evidence type="ECO:0000313" key="1">
    <source>
        <dbReference type="EMBL" id="GAD62633.1"/>
    </source>
</evidence>
<protein>
    <recommendedName>
        <fullName evidence="3">Short-chain dehydrogenase</fullName>
    </recommendedName>
</protein>
<proteinExistence type="predicted"/>
<gene>
    <name evidence="1" type="ORF">PA6_014_00050</name>
</gene>
<accession>U3B6V9</accession>
<dbReference type="EMBL" id="BATI01000014">
    <property type="protein sequence ID" value="GAD62633.1"/>
    <property type="molecule type" value="Genomic_DNA"/>
</dbReference>